<gene>
    <name evidence="15" type="primary">folP</name>
    <name evidence="15" type="ORF">LCY76_00495</name>
</gene>
<dbReference type="Proteomes" id="UP001139011">
    <property type="component" value="Unassembled WGS sequence"/>
</dbReference>
<comment type="cofactor">
    <cofactor evidence="2 13">
        <name>Mg(2+)</name>
        <dbReference type="ChEBI" id="CHEBI:18420"/>
    </cofactor>
</comment>
<dbReference type="Gene3D" id="3.20.20.20">
    <property type="entry name" value="Dihydropteroate synthase-like"/>
    <property type="match status" value="1"/>
</dbReference>
<evidence type="ECO:0000256" key="1">
    <source>
        <dbReference type="ARBA" id="ARBA00000012"/>
    </source>
</evidence>
<dbReference type="PROSITE" id="PS50972">
    <property type="entry name" value="PTERIN_BINDING"/>
    <property type="match status" value="1"/>
</dbReference>
<evidence type="ECO:0000256" key="2">
    <source>
        <dbReference type="ARBA" id="ARBA00001946"/>
    </source>
</evidence>
<dbReference type="GO" id="GO:0046872">
    <property type="term" value="F:metal ion binding"/>
    <property type="evidence" value="ECO:0007669"/>
    <property type="project" value="UniProtKB-KW"/>
</dbReference>
<evidence type="ECO:0000313" key="16">
    <source>
        <dbReference type="Proteomes" id="UP001139011"/>
    </source>
</evidence>
<dbReference type="Pfam" id="PF00809">
    <property type="entry name" value="Pterin_bind"/>
    <property type="match status" value="1"/>
</dbReference>
<dbReference type="GO" id="GO:0046656">
    <property type="term" value="P:folic acid biosynthetic process"/>
    <property type="evidence" value="ECO:0007669"/>
    <property type="project" value="UniProtKB-KW"/>
</dbReference>
<evidence type="ECO:0000256" key="7">
    <source>
        <dbReference type="ARBA" id="ARBA00022679"/>
    </source>
</evidence>
<dbReference type="EC" id="2.5.1.15" evidence="5 13"/>
<evidence type="ECO:0000256" key="4">
    <source>
        <dbReference type="ARBA" id="ARBA00009503"/>
    </source>
</evidence>
<dbReference type="EMBL" id="JAIWJX010000002">
    <property type="protein sequence ID" value="MCK6255151.1"/>
    <property type="molecule type" value="Genomic_DNA"/>
</dbReference>
<evidence type="ECO:0000256" key="10">
    <source>
        <dbReference type="ARBA" id="ARBA00022909"/>
    </source>
</evidence>
<evidence type="ECO:0000259" key="14">
    <source>
        <dbReference type="PROSITE" id="PS50972"/>
    </source>
</evidence>
<comment type="catalytic activity">
    <reaction evidence="1">
        <text>(7,8-dihydropterin-6-yl)methyl diphosphate + 4-aminobenzoate = 7,8-dihydropteroate + diphosphate</text>
        <dbReference type="Rhea" id="RHEA:19949"/>
        <dbReference type="ChEBI" id="CHEBI:17836"/>
        <dbReference type="ChEBI" id="CHEBI:17839"/>
        <dbReference type="ChEBI" id="CHEBI:33019"/>
        <dbReference type="ChEBI" id="CHEBI:72950"/>
        <dbReference type="EC" id="2.5.1.15"/>
    </reaction>
</comment>
<dbReference type="CDD" id="cd00739">
    <property type="entry name" value="DHPS"/>
    <property type="match status" value="1"/>
</dbReference>
<comment type="caution">
    <text evidence="15">The sequence shown here is derived from an EMBL/GenBank/DDBJ whole genome shotgun (WGS) entry which is preliminary data.</text>
</comment>
<dbReference type="FunFam" id="3.20.20.20:FF:000006">
    <property type="entry name" value="Dihydropteroate synthase"/>
    <property type="match status" value="1"/>
</dbReference>
<keyword evidence="9 13" id="KW-0460">Magnesium</keyword>
<comment type="function">
    <text evidence="12 13">Catalyzes the condensation of para-aminobenzoate (pABA) with 6-hydroxymethyl-7,8-dihydropterin diphosphate (DHPt-PP) to form 7,8-dihydropteroate (H2Pte), the immediate precursor of folate derivatives.</text>
</comment>
<evidence type="ECO:0000256" key="12">
    <source>
        <dbReference type="ARBA" id="ARBA00053449"/>
    </source>
</evidence>
<dbReference type="PANTHER" id="PTHR20941">
    <property type="entry name" value="FOLATE SYNTHESIS PROTEINS"/>
    <property type="match status" value="1"/>
</dbReference>
<organism evidence="15 16">
    <name type="scientific">Fictibacillus marinisediminis</name>
    <dbReference type="NCBI Taxonomy" id="2878389"/>
    <lineage>
        <taxon>Bacteria</taxon>
        <taxon>Bacillati</taxon>
        <taxon>Bacillota</taxon>
        <taxon>Bacilli</taxon>
        <taxon>Bacillales</taxon>
        <taxon>Fictibacillaceae</taxon>
        <taxon>Fictibacillus</taxon>
    </lineage>
</organism>
<evidence type="ECO:0000256" key="6">
    <source>
        <dbReference type="ARBA" id="ARBA00016919"/>
    </source>
</evidence>
<keyword evidence="7 13" id="KW-0808">Transferase</keyword>
<sequence length="287" mass="31211">MGQTVTAKNINHLISCGPYTLDLSKKTYVMGILNATPDSFSDGGRYNTIQRAVEHAKQMVEDGADIIDIGGESTRPGGEKVGAEEELRRVVPVIEAVSREVSVPISIDTYKAEVAEKAILAGAHIINDVWGAKADDQMASTAAKLNVPIILMHNRSDRDYAELMPDIIADLNKSIAIVSKEGVKPENIILDPGIGFAKTYEQNLETMRNLDQIVAMGYPVLLGTSRKSMIGNALDLPVDERMEGTGATVCLGIERGCTIVRVHDVKEMSRMARMMDAMLGKRMKTHG</sequence>
<evidence type="ECO:0000256" key="9">
    <source>
        <dbReference type="ARBA" id="ARBA00022842"/>
    </source>
</evidence>
<evidence type="ECO:0000256" key="13">
    <source>
        <dbReference type="RuleBase" id="RU361205"/>
    </source>
</evidence>
<dbReference type="GO" id="GO:0005829">
    <property type="term" value="C:cytosol"/>
    <property type="evidence" value="ECO:0007669"/>
    <property type="project" value="TreeGrafter"/>
</dbReference>
<accession>A0A9X1X7Y2</accession>
<dbReference type="SUPFAM" id="SSF51717">
    <property type="entry name" value="Dihydropteroate synthetase-like"/>
    <property type="match status" value="1"/>
</dbReference>
<keyword evidence="8 13" id="KW-0479">Metal-binding</keyword>
<evidence type="ECO:0000256" key="3">
    <source>
        <dbReference type="ARBA" id="ARBA00004763"/>
    </source>
</evidence>
<feature type="domain" description="Pterin-binding" evidence="14">
    <location>
        <begin position="27"/>
        <end position="273"/>
    </location>
</feature>
<dbReference type="InterPro" id="IPR011005">
    <property type="entry name" value="Dihydropteroate_synth-like_sf"/>
</dbReference>
<protein>
    <recommendedName>
        <fullName evidence="6 13">Dihydropteroate synthase</fullName>
        <shortName evidence="13">DHPS</shortName>
        <ecNumber evidence="5 13">2.5.1.15</ecNumber>
    </recommendedName>
    <alternativeName>
        <fullName evidence="11 13">Dihydropteroate pyrophosphorylase</fullName>
    </alternativeName>
</protein>
<dbReference type="NCBIfam" id="TIGR01496">
    <property type="entry name" value="DHPS"/>
    <property type="match status" value="1"/>
</dbReference>
<evidence type="ECO:0000256" key="8">
    <source>
        <dbReference type="ARBA" id="ARBA00022723"/>
    </source>
</evidence>
<dbReference type="GO" id="GO:0046654">
    <property type="term" value="P:tetrahydrofolate biosynthetic process"/>
    <property type="evidence" value="ECO:0007669"/>
    <property type="project" value="TreeGrafter"/>
</dbReference>
<reference evidence="15" key="1">
    <citation type="submission" date="2021-09" db="EMBL/GenBank/DDBJ databases">
        <title>Genome analysis of Fictibacillus sp. KIGAM418 isolated from marine sediment.</title>
        <authorList>
            <person name="Seo M.-J."/>
            <person name="Cho E.-S."/>
            <person name="Hwang C.Y."/>
        </authorList>
    </citation>
    <scope>NUCLEOTIDE SEQUENCE</scope>
    <source>
        <strain evidence="15">KIGAM418</strain>
    </source>
</reference>
<evidence type="ECO:0000256" key="5">
    <source>
        <dbReference type="ARBA" id="ARBA00012458"/>
    </source>
</evidence>
<name>A0A9X1X7Y2_9BACL</name>
<evidence type="ECO:0000256" key="11">
    <source>
        <dbReference type="ARBA" id="ARBA00030193"/>
    </source>
</evidence>
<keyword evidence="16" id="KW-1185">Reference proteome</keyword>
<dbReference type="InterPro" id="IPR045031">
    <property type="entry name" value="DHP_synth-like"/>
</dbReference>
<dbReference type="AlphaFoldDB" id="A0A9X1X7Y2"/>
<dbReference type="PROSITE" id="PS00792">
    <property type="entry name" value="DHPS_1"/>
    <property type="match status" value="1"/>
</dbReference>
<dbReference type="RefSeq" id="WP_248251057.1">
    <property type="nucleotide sequence ID" value="NZ_JAIWJX010000002.1"/>
</dbReference>
<dbReference type="PANTHER" id="PTHR20941:SF1">
    <property type="entry name" value="FOLIC ACID SYNTHESIS PROTEIN FOL1"/>
    <property type="match status" value="1"/>
</dbReference>
<dbReference type="GO" id="GO:0004156">
    <property type="term" value="F:dihydropteroate synthase activity"/>
    <property type="evidence" value="ECO:0007669"/>
    <property type="project" value="UniProtKB-EC"/>
</dbReference>
<evidence type="ECO:0000313" key="15">
    <source>
        <dbReference type="EMBL" id="MCK6255151.1"/>
    </source>
</evidence>
<comment type="pathway">
    <text evidence="3 13">Cofactor biosynthesis; tetrahydrofolate biosynthesis; 7,8-dihydrofolate from 2-amino-4-hydroxy-6-hydroxymethyl-7,8-dihydropteridine diphosphate and 4-aminobenzoate: step 1/2.</text>
</comment>
<dbReference type="InterPro" id="IPR006390">
    <property type="entry name" value="DHP_synth_dom"/>
</dbReference>
<proteinExistence type="inferred from homology"/>
<keyword evidence="10 13" id="KW-0289">Folate biosynthesis</keyword>
<comment type="similarity">
    <text evidence="4 13">Belongs to the DHPS family.</text>
</comment>
<dbReference type="PROSITE" id="PS00793">
    <property type="entry name" value="DHPS_2"/>
    <property type="match status" value="1"/>
</dbReference>
<dbReference type="InterPro" id="IPR000489">
    <property type="entry name" value="Pterin-binding_dom"/>
</dbReference>